<dbReference type="PANTHER" id="PTHR11242">
    <property type="entry name" value="ARYL HYDROCARBON RECEPTOR INTERACTING PROTEIN RELATED"/>
    <property type="match status" value="1"/>
</dbReference>
<evidence type="ECO:0000256" key="2">
    <source>
        <dbReference type="ARBA" id="ARBA00022803"/>
    </source>
</evidence>
<reference evidence="4 5" key="1">
    <citation type="journal article" date="2010" name="Nature">
        <title>The Ectocarpus genome and the independent evolution of multicellularity in brown algae.</title>
        <authorList>
            <person name="Cock J.M."/>
            <person name="Sterck L."/>
            <person name="Rouze P."/>
            <person name="Scornet D."/>
            <person name="Allen A.E."/>
            <person name="Amoutzias G."/>
            <person name="Anthouard V."/>
            <person name="Artiguenave F."/>
            <person name="Aury J.M."/>
            <person name="Badger J.H."/>
            <person name="Beszteri B."/>
            <person name="Billiau K."/>
            <person name="Bonnet E."/>
            <person name="Bothwell J.H."/>
            <person name="Bowler C."/>
            <person name="Boyen C."/>
            <person name="Brownlee C."/>
            <person name="Carrano C.J."/>
            <person name="Charrier B."/>
            <person name="Cho G.Y."/>
            <person name="Coelho S.M."/>
            <person name="Collen J."/>
            <person name="Corre E."/>
            <person name="Da Silva C."/>
            <person name="Delage L."/>
            <person name="Delaroque N."/>
            <person name="Dittami S.M."/>
            <person name="Doulbeau S."/>
            <person name="Elias M."/>
            <person name="Farnham G."/>
            <person name="Gachon C.M."/>
            <person name="Gschloessl B."/>
            <person name="Heesch S."/>
            <person name="Jabbari K."/>
            <person name="Jubin C."/>
            <person name="Kawai H."/>
            <person name="Kimura K."/>
            <person name="Kloareg B."/>
            <person name="Kupper F.C."/>
            <person name="Lang D."/>
            <person name="Le Bail A."/>
            <person name="Leblanc C."/>
            <person name="Lerouge P."/>
            <person name="Lohr M."/>
            <person name="Lopez P.J."/>
            <person name="Martens C."/>
            <person name="Maumus F."/>
            <person name="Michel G."/>
            <person name="Miranda-Saavedra D."/>
            <person name="Morales J."/>
            <person name="Moreau H."/>
            <person name="Motomura T."/>
            <person name="Nagasato C."/>
            <person name="Napoli C.A."/>
            <person name="Nelson D.R."/>
            <person name="Nyvall-Collen P."/>
            <person name="Peters A.F."/>
            <person name="Pommier C."/>
            <person name="Potin P."/>
            <person name="Poulain J."/>
            <person name="Quesneville H."/>
            <person name="Read B."/>
            <person name="Rensing S.A."/>
            <person name="Ritter A."/>
            <person name="Rousvoal S."/>
            <person name="Samanta M."/>
            <person name="Samson G."/>
            <person name="Schroeder D.C."/>
            <person name="Segurens B."/>
            <person name="Strittmatter M."/>
            <person name="Tonon T."/>
            <person name="Tregear J.W."/>
            <person name="Valentin K."/>
            <person name="von Dassow P."/>
            <person name="Yamagishi T."/>
            <person name="Van de Peer Y."/>
            <person name="Wincker P."/>
        </authorList>
    </citation>
    <scope>NUCLEOTIDE SEQUENCE [LARGE SCALE GENOMIC DNA]</scope>
    <source>
        <strain evidence="5">Ec32 / CCAP1310/4</strain>
    </source>
</reference>
<proteinExistence type="predicted"/>
<organism evidence="4 5">
    <name type="scientific">Ectocarpus siliculosus</name>
    <name type="common">Brown alga</name>
    <name type="synonym">Conferva siliculosa</name>
    <dbReference type="NCBI Taxonomy" id="2880"/>
    <lineage>
        <taxon>Eukaryota</taxon>
        <taxon>Sar</taxon>
        <taxon>Stramenopiles</taxon>
        <taxon>Ochrophyta</taxon>
        <taxon>PX clade</taxon>
        <taxon>Phaeophyceae</taxon>
        <taxon>Ectocarpales</taxon>
        <taxon>Ectocarpaceae</taxon>
        <taxon>Ectocarpus</taxon>
    </lineage>
</organism>
<name>D8LD21_ECTSI</name>
<dbReference type="InterPro" id="IPR011990">
    <property type="entry name" value="TPR-like_helical_dom_sf"/>
</dbReference>
<dbReference type="InParanoid" id="D8LD21"/>
<dbReference type="eggNOG" id="KOG0543">
    <property type="taxonomic scope" value="Eukaryota"/>
</dbReference>
<dbReference type="PANTHER" id="PTHR11242:SF0">
    <property type="entry name" value="TPR_REGION DOMAIN-CONTAINING PROTEIN"/>
    <property type="match status" value="1"/>
</dbReference>
<evidence type="ECO:0000313" key="5">
    <source>
        <dbReference type="Proteomes" id="UP000002630"/>
    </source>
</evidence>
<feature type="region of interest" description="Disordered" evidence="3">
    <location>
        <begin position="220"/>
        <end position="324"/>
    </location>
</feature>
<feature type="region of interest" description="Disordered" evidence="3">
    <location>
        <begin position="1"/>
        <end position="32"/>
    </location>
</feature>
<dbReference type="EMBL" id="FN649748">
    <property type="protein sequence ID" value="CBN78388.1"/>
    <property type="molecule type" value="Genomic_DNA"/>
</dbReference>
<dbReference type="Gene3D" id="1.25.40.10">
    <property type="entry name" value="Tetratricopeptide repeat domain"/>
    <property type="match status" value="1"/>
</dbReference>
<sequence length="324" mass="36610">MAQPAVAHGGDNARRDAPHWTHTYDKWDGWEDPDELAKKREEEEKRAKSYRENHMACAHDRSAERKVMEMPIEEKISACRDFRQRGNLFHAEGQYRRGALQYRQALIYYDFCFPDEDSQQQELDDIRQACLLNSAACFLACGELDQTLDCCYQALRAEPNNVKALYRRAVVYRLRDRFKEASVDLGKALAQRPNEVMLRKESAVLKSKIASYRERRKAMGEQIFGKEQGPDQDNVRGSSNYNGQASQQESETQEKDDSEPSAAEAAEDDPYQCFAPAAAGGGNESGGGYAVTAAVVPAGSGRGEEEEGRRWHDLVSYHEGDQRP</sequence>
<evidence type="ECO:0000256" key="1">
    <source>
        <dbReference type="ARBA" id="ARBA00022737"/>
    </source>
</evidence>
<feature type="compositionally biased region" description="Gly residues" evidence="3">
    <location>
        <begin position="279"/>
        <end position="289"/>
    </location>
</feature>
<keyword evidence="2" id="KW-0802">TPR repeat</keyword>
<evidence type="ECO:0000256" key="3">
    <source>
        <dbReference type="SAM" id="MobiDB-lite"/>
    </source>
</evidence>
<keyword evidence="5" id="KW-1185">Reference proteome</keyword>
<accession>D8LD21</accession>
<dbReference type="SUPFAM" id="SSF48452">
    <property type="entry name" value="TPR-like"/>
    <property type="match status" value="1"/>
</dbReference>
<dbReference type="Proteomes" id="UP000002630">
    <property type="component" value="Linkage Group LG23"/>
</dbReference>
<gene>
    <name evidence="4" type="ORF">Esi_0113_0001</name>
</gene>
<feature type="compositionally biased region" description="Basic and acidic residues" evidence="3">
    <location>
        <begin position="11"/>
        <end position="32"/>
    </location>
</feature>
<dbReference type="OMA" id="QIACTHD"/>
<evidence type="ECO:0000313" key="4">
    <source>
        <dbReference type="EMBL" id="CBN78388.1"/>
    </source>
</evidence>
<dbReference type="OrthoDB" id="2423701at2759"/>
<dbReference type="EMBL" id="FN647822">
    <property type="protein sequence ID" value="CBN78388.1"/>
    <property type="molecule type" value="Genomic_DNA"/>
</dbReference>
<dbReference type="AlphaFoldDB" id="D8LD21"/>
<keyword evidence="1" id="KW-0677">Repeat</keyword>
<feature type="compositionally biased region" description="Basic and acidic residues" evidence="3">
    <location>
        <begin position="307"/>
        <end position="324"/>
    </location>
</feature>
<dbReference type="STRING" id="2880.D8LD21"/>
<feature type="compositionally biased region" description="Polar residues" evidence="3">
    <location>
        <begin position="235"/>
        <end position="250"/>
    </location>
</feature>
<dbReference type="InterPro" id="IPR019734">
    <property type="entry name" value="TPR_rpt"/>
</dbReference>
<dbReference type="SMART" id="SM00028">
    <property type="entry name" value="TPR"/>
    <property type="match status" value="3"/>
</dbReference>
<feature type="compositionally biased region" description="Acidic residues" evidence="3">
    <location>
        <begin position="254"/>
        <end position="270"/>
    </location>
</feature>
<protein>
    <submittedName>
        <fullName evidence="4">Uncharacterized protein</fullName>
    </submittedName>
</protein>
<dbReference type="InterPro" id="IPR039663">
    <property type="entry name" value="AIP/AIPL1/TTC9"/>
</dbReference>